<accession>K9UPX0</accession>
<evidence type="ECO:0000259" key="7">
    <source>
        <dbReference type="Pfam" id="PF06414"/>
    </source>
</evidence>
<dbReference type="STRING" id="1173020.Cha6605_5885"/>
<dbReference type="PANTHER" id="PTHR39206">
    <property type="entry name" value="SLL8004 PROTEIN"/>
    <property type="match status" value="1"/>
</dbReference>
<evidence type="ECO:0000256" key="6">
    <source>
        <dbReference type="ARBA" id="ARBA00048178"/>
    </source>
</evidence>
<dbReference type="PANTHER" id="PTHR39206:SF1">
    <property type="entry name" value="SLL8004 PROTEIN"/>
    <property type="match status" value="1"/>
</dbReference>
<evidence type="ECO:0000256" key="5">
    <source>
        <dbReference type="ARBA" id="ARBA00032897"/>
    </source>
</evidence>
<dbReference type="GO" id="GO:0016301">
    <property type="term" value="F:kinase activity"/>
    <property type="evidence" value="ECO:0007669"/>
    <property type="project" value="InterPro"/>
</dbReference>
<dbReference type="InterPro" id="IPR027417">
    <property type="entry name" value="P-loop_NTPase"/>
</dbReference>
<keyword evidence="3" id="KW-0547">Nucleotide-binding</keyword>
<evidence type="ECO:0000313" key="8">
    <source>
        <dbReference type="EMBL" id="AFY96733.1"/>
    </source>
</evidence>
<sequence>MPILTIIAGANGSGKSTLTKRIAGDISLIDPDAIAKEIDPLNPSSAAIAAARQALILCQQYTRAEQSFTIETTLAGNTYLNLMREVKQRGWTVELIYIGIDNPNINVLRVGDRVTLGGHDVPRFDILRRYERSLNNLIKAAKIVDKLTLYDNSTSAGHQLVAIRDREQTTLYMQELPGWLDRSNLNL</sequence>
<dbReference type="GO" id="GO:0005524">
    <property type="term" value="F:ATP binding"/>
    <property type="evidence" value="ECO:0007669"/>
    <property type="project" value="UniProtKB-KW"/>
</dbReference>
<evidence type="ECO:0000313" key="9">
    <source>
        <dbReference type="Proteomes" id="UP000010366"/>
    </source>
</evidence>
<evidence type="ECO:0000256" key="3">
    <source>
        <dbReference type="ARBA" id="ARBA00022741"/>
    </source>
</evidence>
<dbReference type="EC" id="2.7.1.176" evidence="2"/>
<reference evidence="8 9" key="1">
    <citation type="submission" date="2012-05" db="EMBL/GenBank/DDBJ databases">
        <title>Finished chromosome of genome of Chamaesiphon sp. PCC 6605.</title>
        <authorList>
            <consortium name="US DOE Joint Genome Institute"/>
            <person name="Gugger M."/>
            <person name="Coursin T."/>
            <person name="Rippka R."/>
            <person name="Tandeau De Marsac N."/>
            <person name="Huntemann M."/>
            <person name="Wei C.-L."/>
            <person name="Han J."/>
            <person name="Detter J.C."/>
            <person name="Han C."/>
            <person name="Tapia R."/>
            <person name="Chen A."/>
            <person name="Kyrpides N."/>
            <person name="Mavromatis K."/>
            <person name="Markowitz V."/>
            <person name="Szeto E."/>
            <person name="Ivanova N."/>
            <person name="Pagani I."/>
            <person name="Pati A."/>
            <person name="Goodwin L."/>
            <person name="Nordberg H.P."/>
            <person name="Cantor M.N."/>
            <person name="Hua S.X."/>
            <person name="Woyke T."/>
            <person name="Kerfeld C.A."/>
        </authorList>
    </citation>
    <scope>NUCLEOTIDE SEQUENCE [LARGE SCALE GENOMIC DNA]</scope>
    <source>
        <strain evidence="9">ATCC 27169 / PCC 6605</strain>
    </source>
</reference>
<dbReference type="RefSeq" id="WP_015162808.1">
    <property type="nucleotide sequence ID" value="NC_019697.1"/>
</dbReference>
<evidence type="ECO:0000256" key="2">
    <source>
        <dbReference type="ARBA" id="ARBA00011963"/>
    </source>
</evidence>
<dbReference type="eggNOG" id="COG4185">
    <property type="taxonomic scope" value="Bacteria"/>
</dbReference>
<proteinExistence type="inferred from homology"/>
<dbReference type="HOGENOM" id="CLU_094497_2_1_3"/>
<dbReference type="Proteomes" id="UP000010366">
    <property type="component" value="Chromosome"/>
</dbReference>
<protein>
    <recommendedName>
        <fullName evidence="5">UDP-N-acetylglucosamine kinase</fullName>
        <ecNumber evidence="2">2.7.1.176</ecNumber>
    </recommendedName>
    <alternativeName>
        <fullName evidence="5">UDP-N-acetylglucosamine kinase</fullName>
    </alternativeName>
</protein>
<dbReference type="Gene3D" id="3.40.50.300">
    <property type="entry name" value="P-loop containing nucleotide triphosphate hydrolases"/>
    <property type="match status" value="1"/>
</dbReference>
<keyword evidence="4" id="KW-0067">ATP-binding</keyword>
<dbReference type="InterPro" id="IPR010488">
    <property type="entry name" value="Zeta_toxin_domain"/>
</dbReference>
<dbReference type="Pfam" id="PF06414">
    <property type="entry name" value="Zeta_toxin"/>
    <property type="match status" value="1"/>
</dbReference>
<dbReference type="KEGG" id="cmp:Cha6605_5885"/>
<organism evidence="8 9">
    <name type="scientific">Chamaesiphon minutus (strain ATCC 27169 / PCC 6605)</name>
    <dbReference type="NCBI Taxonomy" id="1173020"/>
    <lineage>
        <taxon>Bacteria</taxon>
        <taxon>Bacillati</taxon>
        <taxon>Cyanobacteriota</taxon>
        <taxon>Cyanophyceae</taxon>
        <taxon>Gomontiellales</taxon>
        <taxon>Chamaesiphonaceae</taxon>
        <taxon>Chamaesiphon</taxon>
    </lineage>
</organism>
<dbReference type="EMBL" id="CP003600">
    <property type="protein sequence ID" value="AFY96733.1"/>
    <property type="molecule type" value="Genomic_DNA"/>
</dbReference>
<comment type="catalytic activity">
    <reaction evidence="6">
        <text>UDP-N-acetyl-alpha-D-glucosamine + ATP = UDP-N-acetyl-alpha-D-glucosamine 3'-phosphate + ADP + H(+)</text>
        <dbReference type="Rhea" id="RHEA:32671"/>
        <dbReference type="ChEBI" id="CHEBI:15378"/>
        <dbReference type="ChEBI" id="CHEBI:30616"/>
        <dbReference type="ChEBI" id="CHEBI:57705"/>
        <dbReference type="ChEBI" id="CHEBI:64353"/>
        <dbReference type="ChEBI" id="CHEBI:456216"/>
        <dbReference type="EC" id="2.7.1.176"/>
    </reaction>
</comment>
<evidence type="ECO:0000256" key="4">
    <source>
        <dbReference type="ARBA" id="ARBA00022840"/>
    </source>
</evidence>
<evidence type="ECO:0000256" key="1">
    <source>
        <dbReference type="ARBA" id="ARBA00009104"/>
    </source>
</evidence>
<comment type="similarity">
    <text evidence="1">Belongs to the zeta toxin family.</text>
</comment>
<name>K9UPX0_CHAP6</name>
<keyword evidence="9" id="KW-1185">Reference proteome</keyword>
<gene>
    <name evidence="8" type="ORF">Cha6605_5885</name>
</gene>
<dbReference type="AlphaFoldDB" id="K9UPX0"/>
<dbReference type="SUPFAM" id="SSF52540">
    <property type="entry name" value="P-loop containing nucleoside triphosphate hydrolases"/>
    <property type="match status" value="1"/>
</dbReference>
<feature type="domain" description="Zeta toxin" evidence="7">
    <location>
        <begin position="2"/>
        <end position="152"/>
    </location>
</feature>
<dbReference type="OrthoDB" id="9791543at2"/>